<accession>G3AS14</accession>
<proteinExistence type="predicted"/>
<dbReference type="InParanoid" id="G3AS14"/>
<reference evidence="1 2" key="1">
    <citation type="journal article" date="2011" name="Proc. Natl. Acad. Sci. U.S.A.">
        <title>Comparative genomics of xylose-fermenting fungi for enhanced biofuel production.</title>
        <authorList>
            <person name="Wohlbach D.J."/>
            <person name="Kuo A."/>
            <person name="Sato T.K."/>
            <person name="Potts K.M."/>
            <person name="Salamov A.A."/>
            <person name="LaButti K.M."/>
            <person name="Sun H."/>
            <person name="Clum A."/>
            <person name="Pangilinan J.L."/>
            <person name="Lindquist E.A."/>
            <person name="Lucas S."/>
            <person name="Lapidus A."/>
            <person name="Jin M."/>
            <person name="Gunawan C."/>
            <person name="Balan V."/>
            <person name="Dale B.E."/>
            <person name="Jeffries T.W."/>
            <person name="Zinkel R."/>
            <person name="Barry K.W."/>
            <person name="Grigoriev I.V."/>
            <person name="Gasch A.P."/>
        </authorList>
    </citation>
    <scope>NUCLEOTIDE SEQUENCE [LARGE SCALE GENOMIC DNA]</scope>
    <source>
        <strain evidence="2">NRRL Y-27907 / 11-Y1</strain>
    </source>
</reference>
<dbReference type="Proteomes" id="UP000000709">
    <property type="component" value="Unassembled WGS sequence"/>
</dbReference>
<name>G3AS14_SPAPN</name>
<dbReference type="eggNOG" id="ENOG502SQ2E">
    <property type="taxonomic scope" value="Eukaryota"/>
</dbReference>
<dbReference type="HOGENOM" id="CLU_947207_0_0_1"/>
<sequence>MGLLDEKRSLIILAKIVDTGIIIPKDIVTELLHPVHDLLMLEEMYKLLTNRKTNKKNWTSSLLPKYISLLYRNNHDVMRLPQTVFPWDHGIQNQQGKYKGFDSTVEYARYLYWNHVPTKSIYYVGLMLEGEAKANHKNVFSLYKSELLDKNLSPNIQCLGVLLQVATKLGTTQVWNGLTPPQVAINQFQTHVKADASAFGIMPDDLLWKKYIELLSKYQYISEVSKIMKWWEDLKYNPPKDVLVVLLSALPEEYAKRHIEHISKLKRETKTVAKPNWEWPTYEEYEDYKSRNRV</sequence>
<evidence type="ECO:0000313" key="2">
    <source>
        <dbReference type="Proteomes" id="UP000000709"/>
    </source>
</evidence>
<dbReference type="EMBL" id="GL996503">
    <property type="protein sequence ID" value="EGW31863.1"/>
    <property type="molecule type" value="Genomic_DNA"/>
</dbReference>
<evidence type="ECO:0000313" key="1">
    <source>
        <dbReference type="EMBL" id="EGW31863.1"/>
    </source>
</evidence>
<protein>
    <submittedName>
        <fullName evidence="1">Uncharacterized protein</fullName>
    </submittedName>
</protein>
<dbReference type="RefSeq" id="XP_007376641.1">
    <property type="nucleotide sequence ID" value="XM_007376579.1"/>
</dbReference>
<dbReference type="KEGG" id="spaa:SPAPADRAFT_62474"/>
<gene>
    <name evidence="1" type="ORF">SPAPADRAFT_62474</name>
</gene>
<dbReference type="OrthoDB" id="4017072at2759"/>
<dbReference type="GeneID" id="18874336"/>
<organism evidence="2">
    <name type="scientific">Spathaspora passalidarum (strain NRRL Y-27907 / 11-Y1)</name>
    <dbReference type="NCBI Taxonomy" id="619300"/>
    <lineage>
        <taxon>Eukaryota</taxon>
        <taxon>Fungi</taxon>
        <taxon>Dikarya</taxon>
        <taxon>Ascomycota</taxon>
        <taxon>Saccharomycotina</taxon>
        <taxon>Pichiomycetes</taxon>
        <taxon>Debaryomycetaceae</taxon>
        <taxon>Spathaspora</taxon>
    </lineage>
</organism>
<dbReference type="AlphaFoldDB" id="G3AS14"/>
<keyword evidence="2" id="KW-1185">Reference proteome</keyword>